<evidence type="ECO:0000256" key="10">
    <source>
        <dbReference type="PIRSR" id="PIRSR602401-1"/>
    </source>
</evidence>
<dbReference type="Proteomes" id="UP001181693">
    <property type="component" value="Unassembled WGS sequence"/>
</dbReference>
<dbReference type="InterPro" id="IPR001128">
    <property type="entry name" value="Cyt_P450"/>
</dbReference>
<dbReference type="AlphaFoldDB" id="A0AAV2ZVM1"/>
<evidence type="ECO:0000256" key="1">
    <source>
        <dbReference type="ARBA" id="ARBA00001971"/>
    </source>
</evidence>
<comment type="cofactor">
    <cofactor evidence="1 10">
        <name>heme</name>
        <dbReference type="ChEBI" id="CHEBI:30413"/>
    </cofactor>
</comment>
<evidence type="ECO:0000313" key="14">
    <source>
        <dbReference type="Proteomes" id="UP001181693"/>
    </source>
</evidence>
<dbReference type="PRINTS" id="PR00463">
    <property type="entry name" value="EP450I"/>
</dbReference>
<dbReference type="PROSITE" id="PS00086">
    <property type="entry name" value="CYTOCHROME_P450"/>
    <property type="match status" value="1"/>
</dbReference>
<evidence type="ECO:0000313" key="13">
    <source>
        <dbReference type="EMBL" id="DBA18283.1"/>
    </source>
</evidence>
<reference evidence="13" key="1">
    <citation type="thesis" date="2020" institute="ProQuest LLC" country="789 East Eisenhower Parkway, Ann Arbor, MI, USA">
        <title>Comparative Genomics and Chromosome Evolution.</title>
        <authorList>
            <person name="Mudd A.B."/>
        </authorList>
    </citation>
    <scope>NUCLEOTIDE SEQUENCE</scope>
    <source>
        <strain evidence="13">1538</strain>
        <tissue evidence="13">Blood</tissue>
    </source>
</reference>
<keyword evidence="7 10" id="KW-0408">Iron</keyword>
<proteinExistence type="inferred from homology"/>
<name>A0AAV2ZVM1_PYXAD</name>
<evidence type="ECO:0000256" key="4">
    <source>
        <dbReference type="ARBA" id="ARBA00022617"/>
    </source>
</evidence>
<comment type="caution">
    <text evidence="13">The sequence shown here is derived from an EMBL/GenBank/DDBJ whole genome shotgun (WGS) entry which is preliminary data.</text>
</comment>
<comment type="subcellular location">
    <subcellularLocation>
        <location evidence="2">Membrane</location>
    </subcellularLocation>
</comment>
<evidence type="ECO:0000256" key="11">
    <source>
        <dbReference type="RuleBase" id="RU000461"/>
    </source>
</evidence>
<dbReference type="GO" id="GO:0005506">
    <property type="term" value="F:iron ion binding"/>
    <property type="evidence" value="ECO:0007669"/>
    <property type="project" value="InterPro"/>
</dbReference>
<dbReference type="GO" id="GO:0006805">
    <property type="term" value="P:xenobiotic metabolic process"/>
    <property type="evidence" value="ECO:0007669"/>
    <property type="project" value="TreeGrafter"/>
</dbReference>
<dbReference type="PANTHER" id="PTHR24300:SF1">
    <property type="entry name" value="CYTOCHROME P450 2D6-RELATED"/>
    <property type="match status" value="1"/>
</dbReference>
<dbReference type="PANTHER" id="PTHR24300">
    <property type="entry name" value="CYTOCHROME P450 508A4-RELATED"/>
    <property type="match status" value="1"/>
</dbReference>
<keyword evidence="9 12" id="KW-0472">Membrane</keyword>
<feature type="transmembrane region" description="Helical" evidence="12">
    <location>
        <begin position="6"/>
        <end position="28"/>
    </location>
</feature>
<dbReference type="Gene3D" id="1.10.630.10">
    <property type="entry name" value="Cytochrome P450"/>
    <property type="match status" value="1"/>
</dbReference>
<dbReference type="GO" id="GO:0020037">
    <property type="term" value="F:heme binding"/>
    <property type="evidence" value="ECO:0007669"/>
    <property type="project" value="InterPro"/>
</dbReference>
<organism evidence="13 14">
    <name type="scientific">Pyxicephalus adspersus</name>
    <name type="common">African bullfrog</name>
    <dbReference type="NCBI Taxonomy" id="30357"/>
    <lineage>
        <taxon>Eukaryota</taxon>
        <taxon>Metazoa</taxon>
        <taxon>Chordata</taxon>
        <taxon>Craniata</taxon>
        <taxon>Vertebrata</taxon>
        <taxon>Euteleostomi</taxon>
        <taxon>Amphibia</taxon>
        <taxon>Batrachia</taxon>
        <taxon>Anura</taxon>
        <taxon>Neobatrachia</taxon>
        <taxon>Ranoidea</taxon>
        <taxon>Pyxicephalidae</taxon>
        <taxon>Pyxicephalinae</taxon>
        <taxon>Pyxicephalus</taxon>
    </lineage>
</organism>
<keyword evidence="4 10" id="KW-0349">Heme</keyword>
<dbReference type="InterPro" id="IPR008069">
    <property type="entry name" value="Cyt_P450_E_grp-I_CYP2D-like"/>
</dbReference>
<accession>A0AAV2ZVM1</accession>
<keyword evidence="14" id="KW-1185">Reference proteome</keyword>
<dbReference type="GO" id="GO:0016712">
    <property type="term" value="F:oxidoreductase activity, acting on paired donors, with incorporation or reduction of molecular oxygen, reduced flavin or flavoprotein as one donor, and incorporation of one atom of oxygen"/>
    <property type="evidence" value="ECO:0007669"/>
    <property type="project" value="InterPro"/>
</dbReference>
<evidence type="ECO:0000256" key="8">
    <source>
        <dbReference type="ARBA" id="ARBA00023033"/>
    </source>
</evidence>
<keyword evidence="5 10" id="KW-0479">Metal-binding</keyword>
<evidence type="ECO:0000256" key="9">
    <source>
        <dbReference type="ARBA" id="ARBA00023136"/>
    </source>
</evidence>
<dbReference type="GO" id="GO:0005737">
    <property type="term" value="C:cytoplasm"/>
    <property type="evidence" value="ECO:0007669"/>
    <property type="project" value="TreeGrafter"/>
</dbReference>
<dbReference type="PRINTS" id="PR00385">
    <property type="entry name" value="P450"/>
</dbReference>
<dbReference type="EMBL" id="DYDO01000009">
    <property type="protein sequence ID" value="DBA18283.1"/>
    <property type="molecule type" value="Genomic_DNA"/>
</dbReference>
<sequence length="503" mass="58335">MSKLQLFPFLFSNTFLLAFSFVICLFLFDFVKRKKGPQFPPGPRGVPFLGNILQVDFSHPMVFFNQIRKKFGDIVSVQFFWQKIVVLNGFETMKEALINRSEDIADRPIFPVFEKLGLTKKEKGLVIIGYGQSWRDQRRFTLSTLRNFGMGKKSVEERVAEEAQCLCTAFRSYKGHLFDPHYLIDNAVSNIICSITFGDRFEYDDANFQKLLHLLDASLESNSGFLAQVLNEVPWLLNIPWITNYVLKADYDALAFLNEIISEHKKSWNPNDIRDFVDAYLLEIEKEKGESQSSFTEKNLLLAAYDLFTAGTGTTSTTLRWGLLYMLLYPDVQQKVHEEIDQVIGRERKPTMGDVLEMPYTNAVIHEIQRYSDIIPLAFPHMTYRDMEIHGFFIPKGTTIFTNLSSVLKDKQVWEKPYQFYPKHFLNENGKFVKREAFIPFSAGRRACLGERLAKMELFLFFTTLLQQFTFEIPNNHSRPTEDSTYAFLHTPHAYKICAVSRV</sequence>
<dbReference type="Pfam" id="PF00067">
    <property type="entry name" value="p450"/>
    <property type="match status" value="1"/>
</dbReference>
<dbReference type="InterPro" id="IPR050182">
    <property type="entry name" value="Cytochrome_P450_fam2"/>
</dbReference>
<evidence type="ECO:0000256" key="12">
    <source>
        <dbReference type="SAM" id="Phobius"/>
    </source>
</evidence>
<keyword evidence="12" id="KW-0812">Transmembrane</keyword>
<evidence type="ECO:0000256" key="7">
    <source>
        <dbReference type="ARBA" id="ARBA00023004"/>
    </source>
</evidence>
<dbReference type="PRINTS" id="PR01686">
    <property type="entry name" value="EP450ICYP2D"/>
</dbReference>
<keyword evidence="6 11" id="KW-0560">Oxidoreductase</keyword>
<evidence type="ECO:0000256" key="3">
    <source>
        <dbReference type="ARBA" id="ARBA00010617"/>
    </source>
</evidence>
<dbReference type="GO" id="GO:0016020">
    <property type="term" value="C:membrane"/>
    <property type="evidence" value="ECO:0007669"/>
    <property type="project" value="UniProtKB-SubCell"/>
</dbReference>
<dbReference type="InterPro" id="IPR017972">
    <property type="entry name" value="Cyt_P450_CS"/>
</dbReference>
<keyword evidence="8 11" id="KW-0503">Monooxygenase</keyword>
<protein>
    <submittedName>
        <fullName evidence="13">Uncharacterized protein</fullName>
    </submittedName>
</protein>
<keyword evidence="12" id="KW-1133">Transmembrane helix</keyword>
<dbReference type="InterPro" id="IPR002401">
    <property type="entry name" value="Cyt_P450_E_grp-I"/>
</dbReference>
<evidence type="ECO:0000256" key="5">
    <source>
        <dbReference type="ARBA" id="ARBA00022723"/>
    </source>
</evidence>
<gene>
    <name evidence="13" type="ORF">GDO54_016552</name>
</gene>
<dbReference type="InterPro" id="IPR036396">
    <property type="entry name" value="Cyt_P450_sf"/>
</dbReference>
<evidence type="ECO:0000256" key="6">
    <source>
        <dbReference type="ARBA" id="ARBA00023002"/>
    </source>
</evidence>
<dbReference type="SUPFAM" id="SSF48264">
    <property type="entry name" value="Cytochrome P450"/>
    <property type="match status" value="1"/>
</dbReference>
<comment type="similarity">
    <text evidence="3 11">Belongs to the cytochrome P450 family.</text>
</comment>
<feature type="binding site" description="axial binding residue" evidence="10">
    <location>
        <position position="448"/>
    </location>
    <ligand>
        <name>heme</name>
        <dbReference type="ChEBI" id="CHEBI:30413"/>
    </ligand>
    <ligandPart>
        <name>Fe</name>
        <dbReference type="ChEBI" id="CHEBI:18248"/>
    </ligandPart>
</feature>
<dbReference type="FunFam" id="1.10.630.10:FF:000004">
    <property type="entry name" value="cytochrome P450 2D15 isoform X1"/>
    <property type="match status" value="1"/>
</dbReference>
<evidence type="ECO:0000256" key="2">
    <source>
        <dbReference type="ARBA" id="ARBA00004370"/>
    </source>
</evidence>
<dbReference type="GO" id="GO:0019369">
    <property type="term" value="P:arachidonate metabolic process"/>
    <property type="evidence" value="ECO:0007669"/>
    <property type="project" value="TreeGrafter"/>
</dbReference>